<protein>
    <submittedName>
        <fullName evidence="1">Uncharacterized protein</fullName>
    </submittedName>
</protein>
<proteinExistence type="predicted"/>
<dbReference type="AlphaFoldDB" id="A0A9W8XTI4"/>
<keyword evidence="2" id="KW-1185">Reference proteome</keyword>
<evidence type="ECO:0000313" key="1">
    <source>
        <dbReference type="EMBL" id="KAJ4357868.1"/>
    </source>
</evidence>
<organism evidence="1 2">
    <name type="scientific">Didymosphaeria variabile</name>
    <dbReference type="NCBI Taxonomy" id="1932322"/>
    <lineage>
        <taxon>Eukaryota</taxon>
        <taxon>Fungi</taxon>
        <taxon>Dikarya</taxon>
        <taxon>Ascomycota</taxon>
        <taxon>Pezizomycotina</taxon>
        <taxon>Dothideomycetes</taxon>
        <taxon>Pleosporomycetidae</taxon>
        <taxon>Pleosporales</taxon>
        <taxon>Massarineae</taxon>
        <taxon>Didymosphaeriaceae</taxon>
        <taxon>Didymosphaeria</taxon>
    </lineage>
</organism>
<comment type="caution">
    <text evidence="1">The sequence shown here is derived from an EMBL/GenBank/DDBJ whole genome shotgun (WGS) entry which is preliminary data.</text>
</comment>
<dbReference type="GeneID" id="80905975"/>
<name>A0A9W8XTI4_9PLEO</name>
<accession>A0A9W8XTI4</accession>
<dbReference type="OrthoDB" id="2851338at2759"/>
<reference evidence="1" key="1">
    <citation type="submission" date="2022-10" db="EMBL/GenBank/DDBJ databases">
        <title>Tapping the CABI collections for fungal endophytes: first genome assemblies for Collariella, Neodidymelliopsis, Ascochyta clinopodiicola, Didymella pomorum, Didymosphaeria variabile, Neocosmospora piperis and Neocucurbitaria cava.</title>
        <authorList>
            <person name="Hill R."/>
        </authorList>
    </citation>
    <scope>NUCLEOTIDE SEQUENCE</scope>
    <source>
        <strain evidence="1">IMI 356815</strain>
    </source>
</reference>
<dbReference type="EMBL" id="JAPEUX010000002">
    <property type="protein sequence ID" value="KAJ4357868.1"/>
    <property type="molecule type" value="Genomic_DNA"/>
</dbReference>
<sequence>MSASSPTSGNSQSWSGPGIIQSYIKLRDDSKISQETLEKWVYDVYLPAVLKTGIVKAITSWRAASAKYERGWLIVFDVEDLELVQYGNRKHVGGGLHVISRTSDMFWTNGPVDDVIDFESRILEKVELYGDGRDSAGASQCFAKKGSSLLLDACSTSTVVNLG</sequence>
<gene>
    <name evidence="1" type="ORF">N0V89_002445</name>
</gene>
<dbReference type="RefSeq" id="XP_056074727.1">
    <property type="nucleotide sequence ID" value="XM_056211254.1"/>
</dbReference>
<evidence type="ECO:0000313" key="2">
    <source>
        <dbReference type="Proteomes" id="UP001140513"/>
    </source>
</evidence>
<dbReference type="Proteomes" id="UP001140513">
    <property type="component" value="Unassembled WGS sequence"/>
</dbReference>